<dbReference type="InterPro" id="IPR024934">
    <property type="entry name" value="Rubredoxin-like_dom"/>
</dbReference>
<dbReference type="InterPro" id="IPR052174">
    <property type="entry name" value="Flavoredoxin"/>
</dbReference>
<dbReference type="SMART" id="SM00903">
    <property type="entry name" value="Flavin_Reduct"/>
    <property type="match status" value="1"/>
</dbReference>
<keyword evidence="5" id="KW-0479">Metal-binding</keyword>
<dbReference type="KEGG" id="cfem:HCR03_03555"/>
<evidence type="ECO:0000313" key="10">
    <source>
        <dbReference type="EMBL" id="QNK42501.1"/>
    </source>
</evidence>
<dbReference type="Gene3D" id="2.30.110.10">
    <property type="entry name" value="Electron Transport, Fmn-binding Protein, Chain A"/>
    <property type="match status" value="1"/>
</dbReference>
<dbReference type="PANTHER" id="PTHR43567">
    <property type="entry name" value="FLAVOREDOXIN-RELATED-RELATED"/>
    <property type="match status" value="1"/>
</dbReference>
<evidence type="ECO:0000256" key="2">
    <source>
        <dbReference type="ARBA" id="ARBA00001965"/>
    </source>
</evidence>
<dbReference type="SUPFAM" id="SSF57802">
    <property type="entry name" value="Rubredoxin-like"/>
    <property type="match status" value="1"/>
</dbReference>
<dbReference type="GO" id="GO:0005506">
    <property type="term" value="F:iron ion binding"/>
    <property type="evidence" value="ECO:0007669"/>
    <property type="project" value="InterPro"/>
</dbReference>
<comment type="cofactor">
    <cofactor evidence="1">
        <name>FMN</name>
        <dbReference type="ChEBI" id="CHEBI:58210"/>
    </cofactor>
</comment>
<dbReference type="PANTHER" id="PTHR43567:SF1">
    <property type="entry name" value="FLAVOREDOXIN"/>
    <property type="match status" value="1"/>
</dbReference>
<dbReference type="CDD" id="cd00730">
    <property type="entry name" value="rubredoxin"/>
    <property type="match status" value="1"/>
</dbReference>
<dbReference type="OrthoDB" id="9799749at2"/>
<organism evidence="10 11">
    <name type="scientific">Caproicibacter fermentans</name>
    <dbReference type="NCBI Taxonomy" id="2576756"/>
    <lineage>
        <taxon>Bacteria</taxon>
        <taxon>Bacillati</taxon>
        <taxon>Bacillota</taxon>
        <taxon>Clostridia</taxon>
        <taxon>Eubacteriales</taxon>
        <taxon>Acutalibacteraceae</taxon>
        <taxon>Caproicibacter</taxon>
    </lineage>
</organism>
<dbReference type="GO" id="GO:0010181">
    <property type="term" value="F:FMN binding"/>
    <property type="evidence" value="ECO:0007669"/>
    <property type="project" value="InterPro"/>
</dbReference>
<evidence type="ECO:0000256" key="5">
    <source>
        <dbReference type="ARBA" id="ARBA00022723"/>
    </source>
</evidence>
<dbReference type="SUPFAM" id="SSF50475">
    <property type="entry name" value="FMN-binding split barrel"/>
    <property type="match status" value="1"/>
</dbReference>
<keyword evidence="6" id="KW-0249">Electron transport</keyword>
<evidence type="ECO:0000313" key="11">
    <source>
        <dbReference type="Proteomes" id="UP000515909"/>
    </source>
</evidence>
<comment type="cofactor">
    <cofactor evidence="2">
        <name>Fe(3+)</name>
        <dbReference type="ChEBI" id="CHEBI:29034"/>
    </cofactor>
</comment>
<dbReference type="Pfam" id="PF21349">
    <property type="entry name" value="RUBY_RBDX"/>
    <property type="match status" value="1"/>
</dbReference>
<dbReference type="Gene3D" id="2.20.28.10">
    <property type="match status" value="1"/>
</dbReference>
<feature type="domain" description="Rubredoxin-like" evidence="9">
    <location>
        <begin position="165"/>
        <end position="206"/>
    </location>
</feature>
<evidence type="ECO:0000256" key="3">
    <source>
        <dbReference type="ARBA" id="ARBA00022448"/>
    </source>
</evidence>
<reference evidence="10 11" key="1">
    <citation type="submission" date="2020-08" db="EMBL/GenBank/DDBJ databases">
        <title>The isolate Caproiciproducens sp. 7D4C2 produces n-caproate at mildly acidic conditions from hexoses: genome and rBOX comparison with related strains and chain-elongating bacteria.</title>
        <authorList>
            <person name="Esquivel-Elizondo S."/>
            <person name="Bagci C."/>
            <person name="Temovska M."/>
            <person name="Jeon B.S."/>
            <person name="Bessarab I."/>
            <person name="Williams R.B.H."/>
            <person name="Huson D.H."/>
            <person name="Angenent L.T."/>
        </authorList>
    </citation>
    <scope>NUCLEOTIDE SEQUENCE [LARGE SCALE GENOMIC DNA]</scope>
    <source>
        <strain evidence="10 11">7D4C2</strain>
    </source>
</reference>
<evidence type="ECO:0000256" key="8">
    <source>
        <dbReference type="ARBA" id="ARBA00038054"/>
    </source>
</evidence>
<dbReference type="Proteomes" id="UP000515909">
    <property type="component" value="Chromosome"/>
</dbReference>
<keyword evidence="3" id="KW-0813">Transport</keyword>
<dbReference type="InterPro" id="IPR048574">
    <property type="entry name" value="RUBY_RBDX"/>
</dbReference>
<evidence type="ECO:0000259" key="9">
    <source>
        <dbReference type="PROSITE" id="PS50903"/>
    </source>
</evidence>
<dbReference type="PROSITE" id="PS50903">
    <property type="entry name" value="RUBREDOXIN_LIKE"/>
    <property type="match status" value="1"/>
</dbReference>
<dbReference type="InterPro" id="IPR002563">
    <property type="entry name" value="Flavin_Rdtase-like_dom"/>
</dbReference>
<dbReference type="Pfam" id="PF01613">
    <property type="entry name" value="Flavin_Reduct"/>
    <property type="match status" value="1"/>
</dbReference>
<evidence type="ECO:0000256" key="4">
    <source>
        <dbReference type="ARBA" id="ARBA00022630"/>
    </source>
</evidence>
<dbReference type="EMBL" id="CP060286">
    <property type="protein sequence ID" value="QNK42501.1"/>
    <property type="molecule type" value="Genomic_DNA"/>
</dbReference>
<evidence type="ECO:0000256" key="7">
    <source>
        <dbReference type="ARBA" id="ARBA00023004"/>
    </source>
</evidence>
<evidence type="ECO:0000256" key="1">
    <source>
        <dbReference type="ARBA" id="ARBA00001917"/>
    </source>
</evidence>
<comment type="similarity">
    <text evidence="8">Belongs to the flavoredoxin family.</text>
</comment>
<dbReference type="PROSITE" id="PS00202">
    <property type="entry name" value="RUBREDOXIN"/>
    <property type="match status" value="1"/>
</dbReference>
<dbReference type="InterPro" id="IPR012349">
    <property type="entry name" value="Split_barrel_FMN-bd"/>
</dbReference>
<dbReference type="GO" id="GO:0016646">
    <property type="term" value="F:oxidoreductase activity, acting on the CH-NH group of donors, NAD or NADP as acceptor"/>
    <property type="evidence" value="ECO:0007669"/>
    <property type="project" value="UniProtKB-ARBA"/>
</dbReference>
<accession>A0A7G8TFW0</accession>
<dbReference type="InterPro" id="IPR024935">
    <property type="entry name" value="Rubredoxin_dom"/>
</dbReference>
<evidence type="ECO:0000256" key="6">
    <source>
        <dbReference type="ARBA" id="ARBA00022982"/>
    </source>
</evidence>
<dbReference type="AlphaFoldDB" id="A0A7G8TFW0"/>
<keyword evidence="4" id="KW-0285">Flavoprotein</keyword>
<keyword evidence="7" id="KW-0408">Iron</keyword>
<name>A0A7G8TFW0_9FIRM</name>
<dbReference type="InterPro" id="IPR018527">
    <property type="entry name" value="Rubredoxin_Fe_BS"/>
</dbReference>
<protein>
    <submittedName>
        <fullName evidence="10">Flavin reductase</fullName>
    </submittedName>
</protein>
<sequence>MYAIGVKDGEKKSACIANTVIQVANTPNIIAVSLNHDNYSCRCIQRNGLFTVSVLSEDTSGAVIGALGFSSGRDTDKLKNVRHRVLAEGIPVIKENTCCWFLCRVLTSSETATHTVFLAEVIAGSEKAVGKPMTYEYYHRVIKGRAPKNAPTYREEKQTAQEQGGESWICTVCGYVYSDPFVPFEELPDDWVCPICGAPKSAFKRQQ</sequence>
<proteinExistence type="inferred from homology"/>
<gene>
    <name evidence="10" type="ORF">HCR03_03555</name>
</gene>